<feature type="transmembrane region" description="Helical" evidence="1">
    <location>
        <begin position="95"/>
        <end position="116"/>
    </location>
</feature>
<feature type="transmembrane region" description="Helical" evidence="1">
    <location>
        <begin position="35"/>
        <end position="55"/>
    </location>
</feature>
<evidence type="ECO:0000313" key="3">
    <source>
        <dbReference type="EMBL" id="WPL17023.1"/>
    </source>
</evidence>
<feature type="transmembrane region" description="Helical" evidence="1">
    <location>
        <begin position="122"/>
        <end position="148"/>
    </location>
</feature>
<dbReference type="Proteomes" id="UP001432180">
    <property type="component" value="Chromosome"/>
</dbReference>
<keyword evidence="4" id="KW-1185">Reference proteome</keyword>
<evidence type="ECO:0000256" key="1">
    <source>
        <dbReference type="SAM" id="Phobius"/>
    </source>
</evidence>
<dbReference type="PANTHER" id="PTHR40547">
    <property type="entry name" value="SLL0298 PROTEIN"/>
    <property type="match status" value="1"/>
</dbReference>
<dbReference type="EMBL" id="CP121472">
    <property type="protein sequence ID" value="WPL17023.1"/>
    <property type="molecule type" value="Genomic_DNA"/>
</dbReference>
<feature type="transmembrane region" description="Helical" evidence="1">
    <location>
        <begin position="61"/>
        <end position="83"/>
    </location>
</feature>
<dbReference type="PANTHER" id="PTHR40547:SF1">
    <property type="entry name" value="SLL0298 PROTEIN"/>
    <property type="match status" value="1"/>
</dbReference>
<feature type="domain" description="DUF2062" evidence="2">
    <location>
        <begin position="22"/>
        <end position="160"/>
    </location>
</feature>
<evidence type="ECO:0000259" key="2">
    <source>
        <dbReference type="Pfam" id="PF09835"/>
    </source>
</evidence>
<keyword evidence="1" id="KW-0812">Transmembrane</keyword>
<keyword evidence="1" id="KW-1133">Transmembrane helix</keyword>
<accession>A0ABZ0S9Q2</accession>
<proteinExistence type="predicted"/>
<reference evidence="3 4" key="1">
    <citation type="journal article" date="2023" name="Microorganisms">
        <title>Thiorhodovibrio frisius and Trv. litoralis spp. nov., Two Novel Members from a Clade of Fastidious Purple Sulfur Bacteria That Exhibit Unique Red-Shifted Light-Harvesting Capabilities.</title>
        <authorList>
            <person name="Methner A."/>
            <person name="Kuzyk S.B."/>
            <person name="Petersen J."/>
            <person name="Bauer S."/>
            <person name="Brinkmann H."/>
            <person name="Sichau K."/>
            <person name="Wanner G."/>
            <person name="Wolf J."/>
            <person name="Neumann-Schaal M."/>
            <person name="Henke P."/>
            <person name="Tank M."/>
            <person name="Sproer C."/>
            <person name="Bunk B."/>
            <person name="Overmann J."/>
        </authorList>
    </citation>
    <scope>NUCLEOTIDE SEQUENCE [LARGE SCALE GENOMIC DNA]</scope>
    <source>
        <strain evidence="3 4">DSM 6702</strain>
    </source>
</reference>
<dbReference type="Pfam" id="PF09835">
    <property type="entry name" value="DUF2062"/>
    <property type="match status" value="1"/>
</dbReference>
<gene>
    <name evidence="3" type="ORF">Thiowin_02008</name>
</gene>
<evidence type="ECO:0000313" key="4">
    <source>
        <dbReference type="Proteomes" id="UP001432180"/>
    </source>
</evidence>
<sequence>MKDWLQRRLPDPGSLLKHRALRGVAHLLREPRLWVLNRHSVAGAFALGFFILYLPPFGQPFYAAFGAVKLRVNLPIAFSLVWLSNPLTIPPMFYFAYLVGSLLLLRPILPFEFSFWLDWHNWLGILGPVLLGSLVCATLGALVAYWTVQGLWRWNLVRRLKARRQARYGRALSATSPPSSSRQT</sequence>
<organism evidence="3 4">
    <name type="scientific">Thiorhodovibrio winogradskyi</name>
    <dbReference type="NCBI Taxonomy" id="77007"/>
    <lineage>
        <taxon>Bacteria</taxon>
        <taxon>Pseudomonadati</taxon>
        <taxon>Pseudomonadota</taxon>
        <taxon>Gammaproteobacteria</taxon>
        <taxon>Chromatiales</taxon>
        <taxon>Chromatiaceae</taxon>
        <taxon>Thiorhodovibrio</taxon>
    </lineage>
</organism>
<dbReference type="InterPro" id="IPR018639">
    <property type="entry name" value="DUF2062"/>
</dbReference>
<dbReference type="RefSeq" id="WP_328987546.1">
    <property type="nucleotide sequence ID" value="NZ_CP121472.1"/>
</dbReference>
<protein>
    <recommendedName>
        <fullName evidence="2">DUF2062 domain-containing protein</fullName>
    </recommendedName>
</protein>
<keyword evidence="1" id="KW-0472">Membrane</keyword>
<name>A0ABZ0S9Q2_9GAMM</name>